<dbReference type="PANTHER" id="PTHR23083">
    <property type="entry name" value="TETRATRICOPEPTIDE REPEAT PROTEIN, TPR"/>
    <property type="match status" value="1"/>
</dbReference>
<sequence>MASSKPASNPKAVHYYAQLDQALSRGAWADENVAVSPKQDVLPWTELTRKWDKHAHGGTTSITTLLASHLRSLSLYLIPSPILQQTITPRELSVSSPYHLHSHTATTLTTSKITAQDLDGDADSAEDARRVALGRSGWEASLAGSDRTQVVTTGLSEIVGIVGEKGGALNPIERQNALLTQAYFHLALGQYSECIQVSQLAFSSSVEQSELLMSDHIARVRGRVIEGLAYEFLEPSNGANSNALNAYAQSIALLSTHPSYTKLPSTFSSPSFIAHRELHRWAERALYRGSILASAGSSSPAHGLRWLRTWFVFERCWPGSFRPRRRAAVYMLYLRALALIAPDRVEITQDQDKDTRLLVRQWEESLSPSAGKLSWEEETTQVRQRAFDSFDSAGTPFPKAGEKRTEIEDFATACVVLWELGGEKREDTNGLLQILWWATSQTFNSQPILRHLTRILQAAALLTDAKRTFRLYVQLNNKARETSLGDSSIRPTASRVNSSNALGMTVAPSGPDQDSRLIEHPSADEEFEDDRTFGETLLNGAGLLGKYSDVIELEEATEMVDLALRIWDNKGDGSLRDDERVKARARALVVKAGLEMSLAEKTQDPTTRPSFQASALKTLLTAVELNPSSASTFYSLAYVQAESREIDSALTSIRTSLKLDRLNIQSWHLLVLLLTAKEQWKEALDAVEEGLKSWDIFVEQDEQEKKAGTVLNEDVKEEQEGETSIPKTTSVDFAAVPIEITPSVPSRTKSSRFISAPPPLLSAASIPSPTDLVPASERPSRSYTDMLQVVFQLRITNVFICERLEGPSVAAELELDLFSFYADTCGRPAPFYAMEETDRRSSIFAPTVRTQLTAPSVLQLPEGWSVRDEMNASFPANGDDDDDDEEEHLNSGVTTINIDPPSPNGHNHQMLADDPLSSPPSSGSPSPSTSISGSSERFRHRSFMPKHLNVKGSKGGKKLTRTASLTKLHSLRHPSAFGSRASLNANIDGTQRSVSHALSVQIQTPSGGSPARSFRTHRNSTPLPSRPPSPIEDLPLTTGPSVCQVSQEIELLGQLWLLTAATCRRSGKLDEALAAIQEAELLDPTNPEVWVQLGLYYDVQSESESAVSAFTKSLLYAPTHTSATVHLARLYLVRPSVPALNVARALLDGLTQGEGWDCTEAWYFLCKVIQAQAQVQQTQEESPGRAQGQGDLEEEEIKARDCLLFAAKLEQGRPVRSITSALSRWT</sequence>
<reference evidence="5" key="1">
    <citation type="submission" date="2014-08" db="EMBL/GenBank/DDBJ databases">
        <authorList>
            <person name="Sharma Rahul"/>
            <person name="Thines Marco"/>
        </authorList>
    </citation>
    <scope>NUCLEOTIDE SEQUENCE</scope>
</reference>
<dbReference type="SUPFAM" id="SSF48452">
    <property type="entry name" value="TPR-like"/>
    <property type="match status" value="2"/>
</dbReference>
<evidence type="ECO:0000256" key="3">
    <source>
        <dbReference type="PROSITE-ProRule" id="PRU00339"/>
    </source>
</evidence>
<dbReference type="InterPro" id="IPR019734">
    <property type="entry name" value="TPR_rpt"/>
</dbReference>
<feature type="region of interest" description="Disordered" evidence="4">
    <location>
        <begin position="893"/>
        <end position="959"/>
    </location>
</feature>
<protein>
    <submittedName>
        <fullName evidence="5">Tetratricopeptide repeat-containing domain</fullName>
    </submittedName>
</protein>
<name>A0A0F7SI76_PHARH</name>
<evidence type="ECO:0000256" key="2">
    <source>
        <dbReference type="ARBA" id="ARBA00038251"/>
    </source>
</evidence>
<feature type="compositionally biased region" description="Polar residues" evidence="4">
    <location>
        <begin position="484"/>
        <end position="502"/>
    </location>
</feature>
<organism evidence="5">
    <name type="scientific">Phaffia rhodozyma</name>
    <name type="common">Yeast</name>
    <name type="synonym">Xanthophyllomyces dendrorhous</name>
    <dbReference type="NCBI Taxonomy" id="264483"/>
    <lineage>
        <taxon>Eukaryota</taxon>
        <taxon>Fungi</taxon>
        <taxon>Dikarya</taxon>
        <taxon>Basidiomycota</taxon>
        <taxon>Agaricomycotina</taxon>
        <taxon>Tremellomycetes</taxon>
        <taxon>Cystofilobasidiales</taxon>
        <taxon>Mrakiaceae</taxon>
        <taxon>Phaffia</taxon>
    </lineage>
</organism>
<evidence type="ECO:0000256" key="1">
    <source>
        <dbReference type="ARBA" id="ARBA00002550"/>
    </source>
</evidence>
<dbReference type="PROSITE" id="PS50005">
    <property type="entry name" value="TPR"/>
    <property type="match status" value="1"/>
</dbReference>
<comment type="similarity">
    <text evidence="2">Belongs to the YPP1 family.</text>
</comment>
<dbReference type="EMBL" id="LN483167">
    <property type="protein sequence ID" value="CDZ96999.1"/>
    <property type="molecule type" value="Genomic_DNA"/>
</dbReference>
<evidence type="ECO:0000313" key="5">
    <source>
        <dbReference type="EMBL" id="CDZ96999.1"/>
    </source>
</evidence>
<feature type="compositionally biased region" description="Low complexity" evidence="4">
    <location>
        <begin position="919"/>
        <end position="935"/>
    </location>
</feature>
<dbReference type="InterPro" id="IPR011990">
    <property type="entry name" value="TPR-like_helical_dom_sf"/>
</dbReference>
<comment type="function">
    <text evidence="1">Involved in endocytosis.</text>
</comment>
<proteinExistence type="inferred from homology"/>
<feature type="repeat" description="TPR" evidence="3">
    <location>
        <begin position="1087"/>
        <end position="1120"/>
    </location>
</feature>
<dbReference type="InterPro" id="IPR051722">
    <property type="entry name" value="Endocytosis_PI4K-reg_protein"/>
</dbReference>
<keyword evidence="3" id="KW-0802">TPR repeat</keyword>
<dbReference type="AlphaFoldDB" id="A0A0F7SI76"/>
<evidence type="ECO:0000256" key="4">
    <source>
        <dbReference type="SAM" id="MobiDB-lite"/>
    </source>
</evidence>
<accession>A0A0F7SI76</accession>
<feature type="region of interest" description="Disordered" evidence="4">
    <location>
        <begin position="1002"/>
        <end position="1030"/>
    </location>
</feature>
<dbReference type="PANTHER" id="PTHR23083:SF464">
    <property type="entry name" value="TETRATRICOPEPTIDE REPEAT DOMAIN 7, ISOFORM A"/>
    <property type="match status" value="1"/>
</dbReference>
<dbReference type="Gene3D" id="1.25.40.10">
    <property type="entry name" value="Tetratricopeptide repeat domain"/>
    <property type="match status" value="2"/>
</dbReference>
<feature type="region of interest" description="Disordered" evidence="4">
    <location>
        <begin position="484"/>
        <end position="517"/>
    </location>
</feature>
<dbReference type="SMART" id="SM00028">
    <property type="entry name" value="TPR"/>
    <property type="match status" value="4"/>
</dbReference>